<organism evidence="11 12">
    <name type="scientific">Hermetia illucens</name>
    <name type="common">Black soldier fly</name>
    <dbReference type="NCBI Taxonomy" id="343691"/>
    <lineage>
        <taxon>Eukaryota</taxon>
        <taxon>Metazoa</taxon>
        <taxon>Ecdysozoa</taxon>
        <taxon>Arthropoda</taxon>
        <taxon>Hexapoda</taxon>
        <taxon>Insecta</taxon>
        <taxon>Pterygota</taxon>
        <taxon>Neoptera</taxon>
        <taxon>Endopterygota</taxon>
        <taxon>Diptera</taxon>
        <taxon>Brachycera</taxon>
        <taxon>Stratiomyomorpha</taxon>
        <taxon>Stratiomyidae</taxon>
        <taxon>Hermetiinae</taxon>
        <taxon>Hermetia</taxon>
    </lineage>
</organism>
<dbReference type="GO" id="GO:0006508">
    <property type="term" value="P:proteolysis"/>
    <property type="evidence" value="ECO:0007669"/>
    <property type="project" value="UniProtKB-KW"/>
</dbReference>
<dbReference type="Pfam" id="PF00089">
    <property type="entry name" value="Trypsin"/>
    <property type="match status" value="1"/>
</dbReference>
<dbReference type="Proteomes" id="UP000594454">
    <property type="component" value="Chromosome 6"/>
</dbReference>
<evidence type="ECO:0000256" key="1">
    <source>
        <dbReference type="ARBA" id="ARBA00004239"/>
    </source>
</evidence>
<evidence type="ECO:0000256" key="5">
    <source>
        <dbReference type="ARBA" id="ARBA00023157"/>
    </source>
</evidence>
<evidence type="ECO:0000256" key="2">
    <source>
        <dbReference type="ARBA" id="ARBA00022670"/>
    </source>
</evidence>
<dbReference type="EMBL" id="LR899014">
    <property type="protein sequence ID" value="CAD7093251.1"/>
    <property type="molecule type" value="Genomic_DNA"/>
</dbReference>
<comment type="subcellular location">
    <subcellularLocation>
        <location evidence="1">Secreted</location>
        <location evidence="1">Extracellular space</location>
    </subcellularLocation>
</comment>
<dbReference type="PRINTS" id="PR00722">
    <property type="entry name" value="CHYMOTRYPSIN"/>
</dbReference>
<dbReference type="FunFam" id="2.40.10.10:FF:000036">
    <property type="entry name" value="Trypsin beta"/>
    <property type="match status" value="1"/>
</dbReference>
<dbReference type="Gene3D" id="2.40.10.10">
    <property type="entry name" value="Trypsin-like serine proteases"/>
    <property type="match status" value="1"/>
</dbReference>
<accession>A0A7R8V5I4</accession>
<feature type="compositionally biased region" description="Polar residues" evidence="8">
    <location>
        <begin position="278"/>
        <end position="287"/>
    </location>
</feature>
<feature type="domain" description="Peptidase S1" evidence="10">
    <location>
        <begin position="30"/>
        <end position="267"/>
    </location>
</feature>
<evidence type="ECO:0000256" key="4">
    <source>
        <dbReference type="ARBA" id="ARBA00022825"/>
    </source>
</evidence>
<sequence length="297" mass="32184">MSVTYELLVSLLICCVSISAQKSKTNSTRIIGGHPVDHPIPYQVSLQVRVRKSAISIPFLTENRDWAHICGGSIISSQHVLTAAHCVDGADTNKMSILVGTNKRSSGGVRYDVESYVMHPTYEPLKTGDVAVMKVKKQFQFTRSINTIELSKDFVGGNVPCKLSGWGFTRSITIGNLPETLHTIDLLTITNEECTEQGYNVSDGEICTYKGILQGACAGDSGGPLVTTDRKKQFGIVSYGTSICSIGYPDAFTRVAYYVPWIEEQMRDGKDPVDAESSGDSTPSNLADSGPLVFAKV</sequence>
<dbReference type="InterPro" id="IPR018114">
    <property type="entry name" value="TRYPSIN_HIS"/>
</dbReference>
<dbReference type="InterPro" id="IPR001254">
    <property type="entry name" value="Trypsin_dom"/>
</dbReference>
<dbReference type="InterPro" id="IPR051487">
    <property type="entry name" value="Ser/Thr_Proteases_Immune/Dev"/>
</dbReference>
<dbReference type="PANTHER" id="PTHR24256">
    <property type="entry name" value="TRYPTASE-RELATED"/>
    <property type="match status" value="1"/>
</dbReference>
<dbReference type="GO" id="GO:0005576">
    <property type="term" value="C:extracellular region"/>
    <property type="evidence" value="ECO:0007669"/>
    <property type="project" value="UniProtKB-SubCell"/>
</dbReference>
<protein>
    <recommendedName>
        <fullName evidence="10">Peptidase S1 domain-containing protein</fullName>
    </recommendedName>
</protein>
<dbReference type="AlphaFoldDB" id="A0A7R8V5I4"/>
<keyword evidence="2 7" id="KW-0645">Protease</keyword>
<keyword evidence="9" id="KW-0732">Signal</keyword>
<dbReference type="PROSITE" id="PS50240">
    <property type="entry name" value="TRYPSIN_DOM"/>
    <property type="match status" value="1"/>
</dbReference>
<feature type="signal peptide" evidence="9">
    <location>
        <begin position="1"/>
        <end position="20"/>
    </location>
</feature>
<dbReference type="InterPro" id="IPR009003">
    <property type="entry name" value="Peptidase_S1_PA"/>
</dbReference>
<keyword evidence="3 7" id="KW-0378">Hydrolase</keyword>
<dbReference type="SUPFAM" id="SSF50494">
    <property type="entry name" value="Trypsin-like serine proteases"/>
    <property type="match status" value="1"/>
</dbReference>
<comment type="similarity">
    <text evidence="6">Belongs to the peptidase S1 family. CLIP subfamily.</text>
</comment>
<keyword evidence="5" id="KW-1015">Disulfide bond</keyword>
<name>A0A7R8V5I4_HERIL</name>
<dbReference type="InterPro" id="IPR001314">
    <property type="entry name" value="Peptidase_S1A"/>
</dbReference>
<dbReference type="InParanoid" id="A0A7R8V5I4"/>
<evidence type="ECO:0000259" key="10">
    <source>
        <dbReference type="PROSITE" id="PS50240"/>
    </source>
</evidence>
<dbReference type="GO" id="GO:0004252">
    <property type="term" value="F:serine-type endopeptidase activity"/>
    <property type="evidence" value="ECO:0007669"/>
    <property type="project" value="InterPro"/>
</dbReference>
<evidence type="ECO:0000313" key="11">
    <source>
        <dbReference type="EMBL" id="CAD7093251.1"/>
    </source>
</evidence>
<dbReference type="SMART" id="SM00020">
    <property type="entry name" value="Tryp_SPc"/>
    <property type="match status" value="1"/>
</dbReference>
<keyword evidence="12" id="KW-1185">Reference proteome</keyword>
<dbReference type="InterPro" id="IPR033116">
    <property type="entry name" value="TRYPSIN_SER"/>
</dbReference>
<feature type="chain" id="PRO_5030856729" description="Peptidase S1 domain-containing protein" evidence="9">
    <location>
        <begin position="21"/>
        <end position="297"/>
    </location>
</feature>
<evidence type="ECO:0000256" key="7">
    <source>
        <dbReference type="RuleBase" id="RU363034"/>
    </source>
</evidence>
<gene>
    <name evidence="11" type="ORF">HERILL_LOCUS15544</name>
</gene>
<dbReference type="FunFam" id="2.40.10.10:FF:000068">
    <property type="entry name" value="transmembrane protease serine 2"/>
    <property type="match status" value="1"/>
</dbReference>
<keyword evidence="4 7" id="KW-0720">Serine protease</keyword>
<feature type="region of interest" description="Disordered" evidence="8">
    <location>
        <begin position="269"/>
        <end position="290"/>
    </location>
</feature>
<dbReference type="InterPro" id="IPR043504">
    <property type="entry name" value="Peptidase_S1_PA_chymotrypsin"/>
</dbReference>
<evidence type="ECO:0000256" key="3">
    <source>
        <dbReference type="ARBA" id="ARBA00022801"/>
    </source>
</evidence>
<evidence type="ECO:0000256" key="9">
    <source>
        <dbReference type="SAM" id="SignalP"/>
    </source>
</evidence>
<dbReference type="OrthoDB" id="6755574at2759"/>
<evidence type="ECO:0000256" key="6">
    <source>
        <dbReference type="ARBA" id="ARBA00024195"/>
    </source>
</evidence>
<dbReference type="PROSITE" id="PS00135">
    <property type="entry name" value="TRYPSIN_SER"/>
    <property type="match status" value="1"/>
</dbReference>
<dbReference type="PROSITE" id="PS00134">
    <property type="entry name" value="TRYPSIN_HIS"/>
    <property type="match status" value="1"/>
</dbReference>
<reference evidence="11 12" key="1">
    <citation type="submission" date="2020-11" db="EMBL/GenBank/DDBJ databases">
        <authorList>
            <person name="Wallbank WR R."/>
            <person name="Pardo Diaz C."/>
            <person name="Kozak K."/>
            <person name="Martin S."/>
            <person name="Jiggins C."/>
            <person name="Moest M."/>
            <person name="Warren A I."/>
            <person name="Generalovic N T."/>
            <person name="Byers J.R.P. K."/>
            <person name="Montejo-Kovacevich G."/>
            <person name="Yen C E."/>
        </authorList>
    </citation>
    <scope>NUCLEOTIDE SEQUENCE [LARGE SCALE GENOMIC DNA]</scope>
</reference>
<evidence type="ECO:0000313" key="12">
    <source>
        <dbReference type="Proteomes" id="UP000594454"/>
    </source>
</evidence>
<dbReference type="OMA" id="PGEHVPY"/>
<evidence type="ECO:0000256" key="8">
    <source>
        <dbReference type="SAM" id="MobiDB-lite"/>
    </source>
</evidence>
<proteinExistence type="inferred from homology"/>
<dbReference type="CDD" id="cd00190">
    <property type="entry name" value="Tryp_SPc"/>
    <property type="match status" value="1"/>
</dbReference>